<dbReference type="Gene3D" id="3.30.1360.120">
    <property type="entry name" value="Probable tRNA modification gtpase trme, domain 1"/>
    <property type="match status" value="1"/>
</dbReference>
<feature type="domain" description="GCVT N-terminal" evidence="2">
    <location>
        <begin position="399"/>
        <end position="661"/>
    </location>
</feature>
<evidence type="ECO:0000259" key="2">
    <source>
        <dbReference type="Pfam" id="PF01571"/>
    </source>
</evidence>
<keyword evidence="6" id="KW-1185">Reference proteome</keyword>
<dbReference type="PANTHER" id="PTHR43757">
    <property type="entry name" value="AMINOMETHYLTRANSFERASE"/>
    <property type="match status" value="1"/>
</dbReference>
<dbReference type="PANTHER" id="PTHR43757:SF2">
    <property type="entry name" value="AMINOMETHYLTRANSFERASE, MITOCHONDRIAL"/>
    <property type="match status" value="1"/>
</dbReference>
<feature type="domain" description="Aminomethyltransferase C-terminal" evidence="3">
    <location>
        <begin position="680"/>
        <end position="761"/>
    </location>
</feature>
<dbReference type="SUPFAM" id="SSF101790">
    <property type="entry name" value="Aminomethyltransferase beta-barrel domain"/>
    <property type="match status" value="1"/>
</dbReference>
<dbReference type="InterPro" id="IPR028896">
    <property type="entry name" value="GcvT/YgfZ/DmdA"/>
</dbReference>
<evidence type="ECO:0000259" key="3">
    <source>
        <dbReference type="Pfam" id="PF08669"/>
    </source>
</evidence>
<dbReference type="SUPFAM" id="SSF103025">
    <property type="entry name" value="Folate-binding domain"/>
    <property type="match status" value="1"/>
</dbReference>
<feature type="domain" description="DUF1989" evidence="4">
    <location>
        <begin position="177"/>
        <end position="345"/>
    </location>
</feature>
<dbReference type="RefSeq" id="WP_200672404.1">
    <property type="nucleotide sequence ID" value="NZ_JACWCW010000125.1"/>
</dbReference>
<organism evidence="5 6">
    <name type="scientific">Methylorubrum rhodesianum</name>
    <dbReference type="NCBI Taxonomy" id="29427"/>
    <lineage>
        <taxon>Bacteria</taxon>
        <taxon>Pseudomonadati</taxon>
        <taxon>Pseudomonadota</taxon>
        <taxon>Alphaproteobacteria</taxon>
        <taxon>Hyphomicrobiales</taxon>
        <taxon>Methylobacteriaceae</taxon>
        <taxon>Methylorubrum</taxon>
    </lineage>
</organism>
<evidence type="ECO:0000313" key="5">
    <source>
        <dbReference type="EMBL" id="MEN3230498.1"/>
    </source>
</evidence>
<protein>
    <submittedName>
        <fullName evidence="5">DUF1989 domain-containing protein</fullName>
    </submittedName>
</protein>
<evidence type="ECO:0000313" key="6">
    <source>
        <dbReference type="Proteomes" id="UP001404845"/>
    </source>
</evidence>
<dbReference type="InterPro" id="IPR006222">
    <property type="entry name" value="GCVT_N"/>
</dbReference>
<dbReference type="Proteomes" id="UP001404845">
    <property type="component" value="Unassembled WGS sequence"/>
</dbReference>
<dbReference type="InterPro" id="IPR029043">
    <property type="entry name" value="GcvT/YgfZ_C"/>
</dbReference>
<accession>A0ABU9ZGA7</accession>
<reference evidence="5 6" key="1">
    <citation type="journal article" date="2023" name="PLoS ONE">
        <title>Complete genome assembly of Hawai'i environmental nontuberculous mycobacteria reveals unexpected co-isolation with methylobacteria.</title>
        <authorList>
            <person name="Hendrix J."/>
            <person name="Epperson L.E."/>
            <person name="Tong E.I."/>
            <person name="Chan Y.L."/>
            <person name="Hasan N.A."/>
            <person name="Dawrs S.N."/>
            <person name="Norton G.J."/>
            <person name="Virdi R."/>
            <person name="Crooks J.L."/>
            <person name="Chan E.D."/>
            <person name="Honda J.R."/>
            <person name="Strong M."/>
        </authorList>
    </citation>
    <scope>NUCLEOTIDE SEQUENCE [LARGE SCALE GENOMIC DNA]</scope>
    <source>
        <strain evidence="5 6">NJH_HI01</strain>
    </source>
</reference>
<evidence type="ECO:0000259" key="4">
    <source>
        <dbReference type="Pfam" id="PF09347"/>
    </source>
</evidence>
<dbReference type="EMBL" id="JAQYXL010000001">
    <property type="protein sequence ID" value="MEN3230498.1"/>
    <property type="molecule type" value="Genomic_DNA"/>
</dbReference>
<gene>
    <name evidence="5" type="ORF">PUR21_23215</name>
</gene>
<proteinExistence type="predicted"/>
<dbReference type="Pfam" id="PF09347">
    <property type="entry name" value="DUF1989"/>
    <property type="match status" value="1"/>
</dbReference>
<dbReference type="InterPro" id="IPR018959">
    <property type="entry name" value="DUF1989"/>
</dbReference>
<dbReference type="InterPro" id="IPR013977">
    <property type="entry name" value="GcvT_C"/>
</dbReference>
<dbReference type="InterPro" id="IPR027266">
    <property type="entry name" value="TrmE/GcvT-like"/>
</dbReference>
<sequence length="796" mass="86119">MNQIWLRPTSAQAMASAPRTLSIVARGGSCCFFELEKGDRLRILDPEGRQPAYLYVEPGSLTGVGSAGPGEVDVPSLGEVLEKGDSDCQIVGAALLARGIAQAGLEAHALFHADSEPGSSFAATSASRSICIVAVPGGPMAPDEQTPPTDLRIEIEPSASLEGRAPPPLAPPLLDLRVKAATAEAYTVKAGQYIQIIDVDGRQCADFLAFDAAALREGKEYGLDATTTHTLMGSAAPKPGLLSKYFDARMVPLVEVVQDTVGRHDTFMLACSAKYYEDMGYPGHSNCTDNFNAVLSPHGVQAKKGWPAINFFYNTIAGADDQITMDEPWSRPGDYVLLRALTDLVCATSSCADDIDPANGWFPTDIHVRVYDADSAFPKGMSHRMTPDAEPRLTRESGFHSRTSALTRKLEDYRGFWVPTCFNAAGPLEEYWACRERAVIMDLSALRKFEVIGPDAEDLMQLAVTRNIRKLAVNQIVYTAMCNEHGGMIDDGTVFRLNQHNFRWICGDEYSGVWLRKLAEDHKLKVWVKSSTDQLHNVAVQGPRSRAILSSLVVTPPQEPTIDELKWFRFTVGRIHGVPVLVSRTGYTGELGFEVWCHPSQAPSVWDSIMEAGKPHGLMPMGLAALDMLRIEAGLVFAGYDFCDQTDPFEAGIGFTVPKDKPDPYVGSEAVARRRDNPHRRLVGLDVQGNEHVGHGDGVYDGRTQVGIITSATKSPILGKTIALARLDVSAAAVGRRVEVGKLDGHQKRIAATIVEFPHFDPKKTRVRAESPIGSAGAPSTSTPSPDSVATAGVPA</sequence>
<feature type="compositionally biased region" description="Low complexity" evidence="1">
    <location>
        <begin position="775"/>
        <end position="796"/>
    </location>
</feature>
<evidence type="ECO:0000256" key="1">
    <source>
        <dbReference type="SAM" id="MobiDB-lite"/>
    </source>
</evidence>
<dbReference type="Pfam" id="PF01571">
    <property type="entry name" value="GCV_T"/>
    <property type="match status" value="1"/>
</dbReference>
<dbReference type="Pfam" id="PF08669">
    <property type="entry name" value="GCV_T_C"/>
    <property type="match status" value="1"/>
</dbReference>
<feature type="region of interest" description="Disordered" evidence="1">
    <location>
        <begin position="763"/>
        <end position="796"/>
    </location>
</feature>
<comment type="caution">
    <text evidence="5">The sequence shown here is derived from an EMBL/GenBank/DDBJ whole genome shotgun (WGS) entry which is preliminary data.</text>
</comment>
<name>A0ABU9ZGA7_9HYPH</name>